<dbReference type="InterPro" id="IPR057207">
    <property type="entry name" value="FBXL15_LRR"/>
</dbReference>
<dbReference type="InterPro" id="IPR051999">
    <property type="entry name" value="Mediator_complex_subunit_1"/>
</dbReference>
<evidence type="ECO:0000259" key="12">
    <source>
        <dbReference type="PROSITE" id="PS50181"/>
    </source>
</evidence>
<dbReference type="SMART" id="SM00256">
    <property type="entry name" value="FBOX"/>
    <property type="match status" value="1"/>
</dbReference>
<comment type="similarity">
    <text evidence="2 10">Belongs to the Mediator complex subunit 1 family.</text>
</comment>
<dbReference type="SUPFAM" id="SSF52047">
    <property type="entry name" value="RNI-like"/>
    <property type="match status" value="1"/>
</dbReference>
<dbReference type="FunFam" id="1.20.1280.50:FF:000018">
    <property type="entry name" value="F-box/LRR-repeat protein 7 isoform X2"/>
    <property type="match status" value="1"/>
</dbReference>
<dbReference type="Gene3D" id="3.80.10.10">
    <property type="entry name" value="Ribonuclease Inhibitor"/>
    <property type="match status" value="2"/>
</dbReference>
<dbReference type="AlphaFoldDB" id="A0AA88P1E0"/>
<feature type="compositionally biased region" description="Polar residues" evidence="11">
    <location>
        <begin position="516"/>
        <end position="533"/>
    </location>
</feature>
<dbReference type="GO" id="GO:0042974">
    <property type="term" value="F:nuclear retinoic acid receptor binding"/>
    <property type="evidence" value="ECO:0007669"/>
    <property type="project" value="TreeGrafter"/>
</dbReference>
<evidence type="ECO:0000256" key="5">
    <source>
        <dbReference type="ARBA" id="ARBA00023015"/>
    </source>
</evidence>
<feature type="compositionally biased region" description="Polar residues" evidence="11">
    <location>
        <begin position="676"/>
        <end position="690"/>
    </location>
</feature>
<evidence type="ECO:0000256" key="9">
    <source>
        <dbReference type="ARBA" id="ARBA00031254"/>
    </source>
</evidence>
<dbReference type="PROSITE" id="PS50181">
    <property type="entry name" value="FBOX"/>
    <property type="match status" value="1"/>
</dbReference>
<evidence type="ECO:0000256" key="1">
    <source>
        <dbReference type="ARBA" id="ARBA00004123"/>
    </source>
</evidence>
<keyword evidence="14" id="KW-1185">Reference proteome</keyword>
<evidence type="ECO:0000313" key="13">
    <source>
        <dbReference type="EMBL" id="KAK2869730.1"/>
    </source>
</evidence>
<dbReference type="InterPro" id="IPR032675">
    <property type="entry name" value="LRR_dom_sf"/>
</dbReference>
<dbReference type="GO" id="GO:0016592">
    <property type="term" value="C:mediator complex"/>
    <property type="evidence" value="ECO:0007669"/>
    <property type="project" value="InterPro"/>
</dbReference>
<dbReference type="InterPro" id="IPR019680">
    <property type="entry name" value="Mediator_Med1"/>
</dbReference>
<keyword evidence="4" id="KW-0833">Ubl conjugation pathway</keyword>
<evidence type="ECO:0000256" key="10">
    <source>
        <dbReference type="RuleBase" id="RU364059"/>
    </source>
</evidence>
<feature type="region of interest" description="Disordered" evidence="11">
    <location>
        <begin position="503"/>
        <end position="536"/>
    </location>
</feature>
<evidence type="ECO:0000256" key="2">
    <source>
        <dbReference type="ARBA" id="ARBA00006210"/>
    </source>
</evidence>
<dbReference type="FunFam" id="3.80.10.10:FF:000068">
    <property type="entry name" value="F-box/LRR-repeat protein 7 isoform X2"/>
    <property type="match status" value="1"/>
</dbReference>
<proteinExistence type="inferred from homology"/>
<name>A0AA88P1E0_9TELE</name>
<evidence type="ECO:0000313" key="14">
    <source>
        <dbReference type="Proteomes" id="UP001187343"/>
    </source>
</evidence>
<comment type="subcellular location">
    <subcellularLocation>
        <location evidence="1 10">Nucleus</location>
    </subcellularLocation>
</comment>
<evidence type="ECO:0000256" key="7">
    <source>
        <dbReference type="ARBA" id="ARBA00023163"/>
    </source>
</evidence>
<dbReference type="GO" id="GO:0046966">
    <property type="term" value="F:nuclear thyroid hormone receptor binding"/>
    <property type="evidence" value="ECO:0007669"/>
    <property type="project" value="TreeGrafter"/>
</dbReference>
<dbReference type="InterPro" id="IPR006553">
    <property type="entry name" value="Leu-rich_rpt_Cys-con_subtyp"/>
</dbReference>
<dbReference type="CDD" id="cd22120">
    <property type="entry name" value="F-box_FBXL7"/>
    <property type="match status" value="1"/>
</dbReference>
<dbReference type="FunFam" id="3.80.10.10:FF:000112">
    <property type="entry name" value="F-box and leucine-rich repeat protein 7"/>
    <property type="match status" value="1"/>
</dbReference>
<dbReference type="GO" id="GO:0097067">
    <property type="term" value="P:cellular response to thyroid hormone stimulus"/>
    <property type="evidence" value="ECO:0007669"/>
    <property type="project" value="TreeGrafter"/>
</dbReference>
<keyword evidence="7 10" id="KW-0804">Transcription</keyword>
<dbReference type="GO" id="GO:0003712">
    <property type="term" value="F:transcription coregulator activity"/>
    <property type="evidence" value="ECO:0007669"/>
    <property type="project" value="InterPro"/>
</dbReference>
<evidence type="ECO:0000256" key="4">
    <source>
        <dbReference type="ARBA" id="ARBA00022786"/>
    </source>
</evidence>
<evidence type="ECO:0000256" key="11">
    <source>
        <dbReference type="SAM" id="MobiDB-lite"/>
    </source>
</evidence>
<dbReference type="Pfam" id="PF12937">
    <property type="entry name" value="F-box-like"/>
    <property type="match status" value="1"/>
</dbReference>
<keyword evidence="5 10" id="KW-0805">Transcription regulation</keyword>
<dbReference type="PANTHER" id="PTHR12881:SF4">
    <property type="entry name" value="MEDIATOR OF RNA POLYMERASE II TRANSCRIPTION SUBUNIT 1"/>
    <property type="match status" value="1"/>
</dbReference>
<gene>
    <name evidence="13" type="ORF">Q8A67_024122</name>
</gene>
<dbReference type="Pfam" id="PF25372">
    <property type="entry name" value="DUF7885"/>
    <property type="match status" value="1"/>
</dbReference>
<protein>
    <recommendedName>
        <fullName evidence="3 10">Mediator of RNA polymerase II transcription subunit 1</fullName>
    </recommendedName>
    <alternativeName>
        <fullName evidence="9 10">Mediator complex subunit 1</fullName>
    </alternativeName>
</protein>
<dbReference type="PANTHER" id="PTHR12881">
    <property type="entry name" value="MEDIATOR OF RNA POLYMERASE II TRANSCRIPTION SUBUNIT 1"/>
    <property type="match status" value="1"/>
</dbReference>
<dbReference type="Pfam" id="PF13516">
    <property type="entry name" value="LRR_6"/>
    <property type="match status" value="1"/>
</dbReference>
<dbReference type="Gene3D" id="1.20.1280.50">
    <property type="match status" value="1"/>
</dbReference>
<reference evidence="13" key="1">
    <citation type="submission" date="2023-08" db="EMBL/GenBank/DDBJ databases">
        <title>Chromosome-level Genome Assembly of mud carp (Cirrhinus molitorella).</title>
        <authorList>
            <person name="Liu H."/>
        </authorList>
    </citation>
    <scope>NUCLEOTIDE SEQUENCE</scope>
    <source>
        <strain evidence="13">Prfri</strain>
        <tissue evidence="13">Muscle</tissue>
    </source>
</reference>
<dbReference type="EMBL" id="JAUYZG010000024">
    <property type="protein sequence ID" value="KAK2869730.1"/>
    <property type="molecule type" value="Genomic_DNA"/>
</dbReference>
<dbReference type="InterPro" id="IPR001611">
    <property type="entry name" value="Leu-rich_rpt"/>
</dbReference>
<sequence>MESKNERGPVSMKTKTLMSDLKSKYADKSWNETLQLVRRCMEKTKGDGRVCEPIAKCLQKINEALSVSSLKAMVSKLEMIAQQRGLGSHMSPTETVCYLTADLFYIEVVLLSGGQVEDVRVAHHGEAPVSSPSLLQLLRMKKFQEFSLKLDDLASFYNIPGDNDVKIKIYTSLRHLETDLVKISHLPRSLRESDLHVDLIMNGRIGNVQAGKEGTPMTVKYYISPLDVLMGLSSTGEVSGGQIALVTVGSSDAPHRLQMQSLISSPPQVDSFGFPVFQPLTESSSELLPATFLLKLQPPLPMLISFIAKMGQIADGVVADKPQQVEPLPQLLTKTSKMLNSKICWTEGVEFVVPLPASEYHSYVFPGTEWGRESWKGALIHTVPFTHPSHVPALLDTLRHQSAINVLLASCFSNHNHHIDAGSLHDLRCEILPESDHCLSVTFSLDDDNHLAVLQVTVVDSRQMSCRLLMPAFVDHKLDDYISRVLMRCMSIPITMRAIRRKVASRPTPPLPLADSESSTAMESVSTPQSDQSVPDIISDVYPSASVSHEAIEDESMASPPGYYVMSVAGPVAENPASVEPQRQEVDGVLGLHTAEAERLAVKAYSGLAFDLSPDSQQTADCCLGCKGSSSISSDVSSSTDHTPTKAPKNVATSEDSDLSMRTLSTPSPALILKSNPPQTVPNGHETSSTSFNVTGETVALVHPPPGTRSRPSKVPPINLIDVLPDPVLLHVLSYLSTPQLCRCTRVCRRWYNLAWDPRLWSSIRLTGELLNADRALKVLTHRLCQDTPNVCLTLETVVASGCRRMSDRGLRVVAQCCPELRRLEVAGCYNVSNEAVFDVVSQCPSLEHLDVSGCPKVTCISLTEEASLELTPLHGQQIGLRYLDMTDCVSLEDEGLRTIAFHCPRLTHLYLRRCSRLTDEALRQLALHCTALRELSLSDCPLIGDFGLREVARLEGRLRYLSVAHCMRITDVGLRYVARYCPRLRYLNARGCEGLTDQGLSHLARNCPRLRSIDVGRCPLVSDTGLEVLARGCEGLRRLSLRGCESLTGRGLIAVAAGCPELQLLNVQECEVSPEALRLVRQHCRRCVIEHTIPAFY</sequence>
<comment type="function">
    <text evidence="10">Component of the Mediator complex, a coactivator involved in the regulated transcription of nearly all RNA polymerase II-dependent genes. Mediator functions as a bridge to convey information from gene-specific regulatory proteins to the basal RNA polymerase II transcription machinery. Mediator is recruited to promoters by direct interactions with regulatory proteins and serves as a scaffold for the assembly of a functional preinitiation complex with RNA polymerase II and the general transcription factors.</text>
</comment>
<keyword evidence="6 10" id="KW-0010">Activator</keyword>
<feature type="region of interest" description="Disordered" evidence="11">
    <location>
        <begin position="631"/>
        <end position="690"/>
    </location>
</feature>
<evidence type="ECO:0000256" key="3">
    <source>
        <dbReference type="ARBA" id="ARBA00020612"/>
    </source>
</evidence>
<dbReference type="GO" id="GO:0042809">
    <property type="term" value="F:nuclear vitamin D receptor binding"/>
    <property type="evidence" value="ECO:0007669"/>
    <property type="project" value="TreeGrafter"/>
</dbReference>
<comment type="caution">
    <text evidence="13">The sequence shown here is derived from an EMBL/GenBank/DDBJ whole genome shotgun (WGS) entry which is preliminary data.</text>
</comment>
<organism evidence="13 14">
    <name type="scientific">Cirrhinus molitorella</name>
    <name type="common">mud carp</name>
    <dbReference type="NCBI Taxonomy" id="172907"/>
    <lineage>
        <taxon>Eukaryota</taxon>
        <taxon>Metazoa</taxon>
        <taxon>Chordata</taxon>
        <taxon>Craniata</taxon>
        <taxon>Vertebrata</taxon>
        <taxon>Euteleostomi</taxon>
        <taxon>Actinopterygii</taxon>
        <taxon>Neopterygii</taxon>
        <taxon>Teleostei</taxon>
        <taxon>Ostariophysi</taxon>
        <taxon>Cypriniformes</taxon>
        <taxon>Cyprinidae</taxon>
        <taxon>Labeoninae</taxon>
        <taxon>Labeonini</taxon>
        <taxon>Cirrhinus</taxon>
    </lineage>
</organism>
<keyword evidence="8 10" id="KW-0539">Nucleus</keyword>
<dbReference type="GO" id="GO:0045944">
    <property type="term" value="P:positive regulation of transcription by RNA polymerase II"/>
    <property type="evidence" value="ECO:0007669"/>
    <property type="project" value="UniProtKB-ARBA"/>
</dbReference>
<dbReference type="SUPFAM" id="SSF81383">
    <property type="entry name" value="F-box domain"/>
    <property type="match status" value="1"/>
</dbReference>
<dbReference type="InterPro" id="IPR036047">
    <property type="entry name" value="F-box-like_dom_sf"/>
</dbReference>
<evidence type="ECO:0000256" key="6">
    <source>
        <dbReference type="ARBA" id="ARBA00023159"/>
    </source>
</evidence>
<feature type="domain" description="F-box" evidence="12">
    <location>
        <begin position="718"/>
        <end position="764"/>
    </location>
</feature>
<dbReference type="Proteomes" id="UP001187343">
    <property type="component" value="Unassembled WGS sequence"/>
</dbReference>
<dbReference type="SMART" id="SM00367">
    <property type="entry name" value="LRR_CC"/>
    <property type="match status" value="11"/>
</dbReference>
<dbReference type="InterPro" id="IPR001810">
    <property type="entry name" value="F-box_dom"/>
</dbReference>
<evidence type="ECO:0000256" key="8">
    <source>
        <dbReference type="ARBA" id="ARBA00023242"/>
    </source>
</evidence>
<accession>A0AA88P1E0</accession>
<dbReference type="Pfam" id="PF10744">
    <property type="entry name" value="Med1"/>
    <property type="match status" value="1"/>
</dbReference>